<feature type="compositionally biased region" description="Low complexity" evidence="1">
    <location>
        <begin position="822"/>
        <end position="853"/>
    </location>
</feature>
<gene>
    <name evidence="3" type="ORF">BU26DRAFT_500347</name>
</gene>
<dbReference type="Pfam" id="PF26013">
    <property type="entry name" value="DUF8004"/>
    <property type="match status" value="1"/>
</dbReference>
<dbReference type="Proteomes" id="UP000800094">
    <property type="component" value="Unassembled WGS sequence"/>
</dbReference>
<feature type="region of interest" description="Disordered" evidence="1">
    <location>
        <begin position="1029"/>
        <end position="1084"/>
    </location>
</feature>
<feature type="domain" description="DUF8004" evidence="2">
    <location>
        <begin position="282"/>
        <end position="373"/>
    </location>
</feature>
<organism evidence="3 4">
    <name type="scientific">Trematosphaeria pertusa</name>
    <dbReference type="NCBI Taxonomy" id="390896"/>
    <lineage>
        <taxon>Eukaryota</taxon>
        <taxon>Fungi</taxon>
        <taxon>Dikarya</taxon>
        <taxon>Ascomycota</taxon>
        <taxon>Pezizomycotina</taxon>
        <taxon>Dothideomycetes</taxon>
        <taxon>Pleosporomycetidae</taxon>
        <taxon>Pleosporales</taxon>
        <taxon>Massarineae</taxon>
        <taxon>Trematosphaeriaceae</taxon>
        <taxon>Trematosphaeria</taxon>
    </lineage>
</organism>
<reference evidence="3" key="1">
    <citation type="journal article" date="2020" name="Stud. Mycol.">
        <title>101 Dothideomycetes genomes: a test case for predicting lifestyles and emergence of pathogens.</title>
        <authorList>
            <person name="Haridas S."/>
            <person name="Albert R."/>
            <person name="Binder M."/>
            <person name="Bloem J."/>
            <person name="Labutti K."/>
            <person name="Salamov A."/>
            <person name="Andreopoulos B."/>
            <person name="Baker S."/>
            <person name="Barry K."/>
            <person name="Bills G."/>
            <person name="Bluhm B."/>
            <person name="Cannon C."/>
            <person name="Castanera R."/>
            <person name="Culley D."/>
            <person name="Daum C."/>
            <person name="Ezra D."/>
            <person name="Gonzalez J."/>
            <person name="Henrissat B."/>
            <person name="Kuo A."/>
            <person name="Liang C."/>
            <person name="Lipzen A."/>
            <person name="Lutzoni F."/>
            <person name="Magnuson J."/>
            <person name="Mondo S."/>
            <person name="Nolan M."/>
            <person name="Ohm R."/>
            <person name="Pangilinan J."/>
            <person name="Park H.-J."/>
            <person name="Ramirez L."/>
            <person name="Alfaro M."/>
            <person name="Sun H."/>
            <person name="Tritt A."/>
            <person name="Yoshinaga Y."/>
            <person name="Zwiers L.-H."/>
            <person name="Turgeon B."/>
            <person name="Goodwin S."/>
            <person name="Spatafora J."/>
            <person name="Crous P."/>
            <person name="Grigoriev I."/>
        </authorList>
    </citation>
    <scope>NUCLEOTIDE SEQUENCE</scope>
    <source>
        <strain evidence="3">CBS 122368</strain>
    </source>
</reference>
<feature type="compositionally biased region" description="Basic residues" evidence="1">
    <location>
        <begin position="1074"/>
        <end position="1084"/>
    </location>
</feature>
<evidence type="ECO:0000313" key="4">
    <source>
        <dbReference type="Proteomes" id="UP000800094"/>
    </source>
</evidence>
<dbReference type="PANTHER" id="PTHR39601">
    <property type="entry name" value="CHORIOGENIN HMINOR"/>
    <property type="match status" value="1"/>
</dbReference>
<feature type="compositionally biased region" description="Basic and acidic residues" evidence="1">
    <location>
        <begin position="854"/>
        <end position="870"/>
    </location>
</feature>
<proteinExistence type="predicted"/>
<dbReference type="PANTHER" id="PTHR39601:SF1">
    <property type="entry name" value="CHORIOGENIN HMINOR"/>
    <property type="match status" value="1"/>
</dbReference>
<feature type="region of interest" description="Disordered" evidence="1">
    <location>
        <begin position="1"/>
        <end position="28"/>
    </location>
</feature>
<evidence type="ECO:0000313" key="3">
    <source>
        <dbReference type="EMBL" id="KAF2254627.1"/>
    </source>
</evidence>
<feature type="compositionally biased region" description="Low complexity" evidence="1">
    <location>
        <begin position="891"/>
        <end position="909"/>
    </location>
</feature>
<dbReference type="AlphaFoldDB" id="A0A6A6IX63"/>
<feature type="compositionally biased region" description="Polar residues" evidence="1">
    <location>
        <begin position="737"/>
        <end position="751"/>
    </location>
</feature>
<name>A0A6A6IX63_9PLEO</name>
<dbReference type="RefSeq" id="XP_033689631.1">
    <property type="nucleotide sequence ID" value="XM_033826491.1"/>
</dbReference>
<sequence>MTAASERKPSHASNIADKPRPYSFRVPSRTSSLKSFSSALAGEKANFQSVPALSLATKPTISMRQILMDNGSKLEFVNTVPTISLSPDTPLRHSSSGNSAMNRRPASCSATVQNPMRASKVQRWAGQTRATSDWDGLRRDPELWFEDGDCLVHLYARGQSRRGPSFCVPFKALRRSKCGAMFSLCFAQVTSTPGSNPQNPRRLSSGLSTLSTPVSGLNKIELFIPAPEHASREASFHWHITTRNFFAFVFRSPLVGTHMGQALVDLQERMHLFRSGQINNHKDFLDYADSQGYRDFVDCPDYALSMLYYAERYKLRDVWIDAFAHCVGMNESLALSQEFAPLSRLTKALVTRAYLEMDIQLGRVSAALRNFLEDDFSPAYLGLTDGARAHLDRFRSFLHSFYVEKFGYWPPPKGSAFSKVLYKSLYFDFKTLYDYLVDRESTADLSLQKPASGGICVLQNVDSFDKRHKFSPLPHPLPLIPYDVPLRKRTESQKTLRALTLGSKQAKTDRYLTARAALTSATNSKDTSVTTSLAVQAYMRFERQCALNQPGEKLSMADARKVRWLLIYGTLQYLISALRAPKEVRDTEGPTYPLCCLVTEQSPWQLGTKALNSPVTHSINVTEAINNHLSESNCDVPGQLTPVAPAAPTIQPDCQTDDYFAHTRPDASSRPVSVEAPAPLRISQPTRNSSVRSFRRLSFASLGSRRNSVALKTPAHCEIIVHGYGNGLNSTIIGSPSAPVSQLPSRRQSISIKHPACSSGSTLPEGAGPDTSWLRPSTADSSSRTEQPLHLELNCNIALEPSRTPTIDSFDMDQIISPVTADEPPTFPSSSDSTTSAESPFWSDGGSSTSSKSSTHDDGHEERLERKTSPAEDSGLLGGLVPIDSTAITVTSPKRTPKSSRPTSPTTSNRRSEFRFSFDKQTSPLRNLLEASPASVGVDSAIGIALSTPPTPSKQVSIASLSFNTLPLHERPRPLSRAFSTESISIAKNMDPLRMHPPLIVKKEDAVGIFSALSLSPDEPAVSSEEAIVRTGSETTRSILEAIPPPIAKARKTSKNASPTKATKLGDEEERGRKKERRKSFWRR</sequence>
<protein>
    <recommendedName>
        <fullName evidence="2">DUF8004 domain-containing protein</fullName>
    </recommendedName>
</protein>
<dbReference type="OrthoDB" id="4114825at2759"/>
<dbReference type="InterPro" id="IPR058317">
    <property type="entry name" value="DUF8004"/>
</dbReference>
<evidence type="ECO:0000256" key="1">
    <source>
        <dbReference type="SAM" id="MobiDB-lite"/>
    </source>
</evidence>
<feature type="compositionally biased region" description="Basic and acidic residues" evidence="1">
    <location>
        <begin position="1064"/>
        <end position="1073"/>
    </location>
</feature>
<dbReference type="EMBL" id="ML987190">
    <property type="protein sequence ID" value="KAF2254627.1"/>
    <property type="molecule type" value="Genomic_DNA"/>
</dbReference>
<accession>A0A6A6IX63</accession>
<feature type="region of interest" description="Disordered" evidence="1">
    <location>
        <begin position="818"/>
        <end position="916"/>
    </location>
</feature>
<feature type="region of interest" description="Disordered" evidence="1">
    <location>
        <begin position="737"/>
        <end position="787"/>
    </location>
</feature>
<evidence type="ECO:0000259" key="2">
    <source>
        <dbReference type="Pfam" id="PF26013"/>
    </source>
</evidence>
<dbReference type="GeneID" id="54579821"/>
<feature type="compositionally biased region" description="Polar residues" evidence="1">
    <location>
        <begin position="774"/>
        <end position="786"/>
    </location>
</feature>
<keyword evidence="4" id="KW-1185">Reference proteome</keyword>